<feature type="domain" description="GH15-like" evidence="1">
    <location>
        <begin position="222"/>
        <end position="587"/>
    </location>
</feature>
<evidence type="ECO:0000259" key="1">
    <source>
        <dbReference type="Pfam" id="PF00723"/>
    </source>
</evidence>
<gene>
    <name evidence="3" type="ORF">GCM10008955_30010</name>
</gene>
<dbReference type="PANTHER" id="PTHR31616:SF0">
    <property type="entry name" value="GLUCAN 1,4-ALPHA-GLUCOSIDASE"/>
    <property type="match status" value="1"/>
</dbReference>
<sequence>MTHLPLEHYGVIGDMHTAALVGANGSLDWLCYPHFDSPSVFAAMLDSEVGGRFQIAPVAEMTSRQLYLPDSNVLVTRFQGGGGLAEVTDFMPVPPGPVTSGPGVHAPSVIRRVRVLSGHVAWRWTCHPAFDYARAPHEVLLEEGAAVFRTPALSLRLTTSVPLELQGAAAGGTFSLRAGEEAHFLFQDARVPTPPDLTGLERGTLHFWRTWLAQCTYQGRWQETVRRSALTLKLLTFGPTGAIVAAPTTSLPEWTGGTRNWDYRYTWLRDAAFTVYALMRLGFHTEAGAFVDFIEARSRESSPDGSLRVMYRINGGTDIREEKLEHLAGYRGSRPVRVGNAAYGQFQLDVYGELIDAIYLYNKHGEPISHDVWITVTRMLDWLCSHWRDHDDGIWEVRGGQRPFVLSKVMCWVAFDRGLRMAAQRGLPAPVDRWRAERDAVYEEVMREGYNEEVGAFTQVYGASEPDGANLLLPLVKFVGPREPRMLTTLELTRTQLTSGPLVYRYRPEHAASDGVGGEEGAFLPCSFWLAECLARAGQLEEARTLFEQTLTFTTPLGLLSEEIGPDGQALGNFPQALSHLALISAAVNLDRALDA</sequence>
<dbReference type="RefSeq" id="WP_189010246.1">
    <property type="nucleotide sequence ID" value="NZ_BMPP01000013.1"/>
</dbReference>
<evidence type="ECO:0000259" key="2">
    <source>
        <dbReference type="Pfam" id="PF19291"/>
    </source>
</evidence>
<dbReference type="PANTHER" id="PTHR31616">
    <property type="entry name" value="TREHALASE"/>
    <property type="match status" value="1"/>
</dbReference>
<dbReference type="SUPFAM" id="SSF48208">
    <property type="entry name" value="Six-hairpin glycosidases"/>
    <property type="match status" value="1"/>
</dbReference>
<reference evidence="4" key="1">
    <citation type="journal article" date="2019" name="Int. J. Syst. Evol. Microbiol.">
        <title>The Global Catalogue of Microorganisms (GCM) 10K type strain sequencing project: providing services to taxonomists for standard genome sequencing and annotation.</title>
        <authorList>
            <consortium name="The Broad Institute Genomics Platform"/>
            <consortium name="The Broad Institute Genome Sequencing Center for Infectious Disease"/>
            <person name="Wu L."/>
            <person name="Ma J."/>
        </authorList>
    </citation>
    <scope>NUCLEOTIDE SEQUENCE [LARGE SCALE GENOMIC DNA]</scope>
    <source>
        <strain evidence="4">JCM 30331</strain>
    </source>
</reference>
<dbReference type="Proteomes" id="UP000647587">
    <property type="component" value="Unassembled WGS sequence"/>
</dbReference>
<accession>A0ABQ2F084</accession>
<proteinExistence type="predicted"/>
<dbReference type="Pfam" id="PF00723">
    <property type="entry name" value="Glyco_hydro_15"/>
    <property type="match status" value="1"/>
</dbReference>
<comment type="caution">
    <text evidence="3">The sequence shown here is derived from an EMBL/GenBank/DDBJ whole genome shotgun (WGS) entry which is preliminary data.</text>
</comment>
<name>A0ABQ2F084_9DEIO</name>
<evidence type="ECO:0000313" key="3">
    <source>
        <dbReference type="EMBL" id="GGK33956.1"/>
    </source>
</evidence>
<organism evidence="3 4">
    <name type="scientific">Deinococcus malanensis</name>
    <dbReference type="NCBI Taxonomy" id="1706855"/>
    <lineage>
        <taxon>Bacteria</taxon>
        <taxon>Thermotogati</taxon>
        <taxon>Deinococcota</taxon>
        <taxon>Deinococci</taxon>
        <taxon>Deinococcales</taxon>
        <taxon>Deinococcaceae</taxon>
        <taxon>Deinococcus</taxon>
    </lineage>
</organism>
<dbReference type="EMBL" id="BMPP01000013">
    <property type="protein sequence ID" value="GGK33956.1"/>
    <property type="molecule type" value="Genomic_DNA"/>
</dbReference>
<dbReference type="InterPro" id="IPR012341">
    <property type="entry name" value="6hp_glycosidase-like_sf"/>
</dbReference>
<dbReference type="Pfam" id="PF19291">
    <property type="entry name" value="TREH_N"/>
    <property type="match status" value="1"/>
</dbReference>
<dbReference type="InterPro" id="IPR011613">
    <property type="entry name" value="GH15-like"/>
</dbReference>
<keyword evidence="4" id="KW-1185">Reference proteome</keyword>
<feature type="domain" description="Trehalase-like N-terminal" evidence="2">
    <location>
        <begin position="5"/>
        <end position="142"/>
    </location>
</feature>
<dbReference type="Gene3D" id="1.50.10.10">
    <property type="match status" value="1"/>
</dbReference>
<evidence type="ECO:0000313" key="4">
    <source>
        <dbReference type="Proteomes" id="UP000647587"/>
    </source>
</evidence>
<protein>
    <submittedName>
        <fullName evidence="3">Glucoamylase</fullName>
    </submittedName>
</protein>
<dbReference type="InterPro" id="IPR008928">
    <property type="entry name" value="6-hairpin_glycosidase_sf"/>
</dbReference>
<dbReference type="InterPro" id="IPR045582">
    <property type="entry name" value="Trehalase-like_N"/>
</dbReference>